<accession>A0A8T1TWL1</accession>
<name>A0A8T1TWL1_9STRA</name>
<comment type="caution">
    <text evidence="1">The sequence shown here is derived from an EMBL/GenBank/DDBJ whole genome shotgun (WGS) entry which is preliminary data.</text>
</comment>
<proteinExistence type="predicted"/>
<sequence>MDTFIEAGGTEAIVSMTNFPPTELSRLRYDIVGFVRTSWNIRRGKKCKTPGKDVLIALPGENEGFLSQEY</sequence>
<reference evidence="1" key="1">
    <citation type="submission" date="2021-01" db="EMBL/GenBank/DDBJ databases">
        <title>Phytophthora aleatoria, a newly-described species from Pinus radiata is distinct from Phytophthora cactorum isolates based on comparative genomics.</title>
        <authorList>
            <person name="Mcdougal R."/>
            <person name="Panda P."/>
            <person name="Williams N."/>
            <person name="Studholme D.J."/>
        </authorList>
    </citation>
    <scope>NUCLEOTIDE SEQUENCE</scope>
    <source>
        <strain evidence="1">NZFS 3830</strain>
    </source>
</reference>
<evidence type="ECO:0000313" key="2">
    <source>
        <dbReference type="Proteomes" id="UP000688947"/>
    </source>
</evidence>
<dbReference type="Proteomes" id="UP000688947">
    <property type="component" value="Unassembled WGS sequence"/>
</dbReference>
<dbReference type="AlphaFoldDB" id="A0A8T1TWL1"/>
<dbReference type="EMBL" id="JAENGZ010001243">
    <property type="protein sequence ID" value="KAG6949503.1"/>
    <property type="molecule type" value="Genomic_DNA"/>
</dbReference>
<organism evidence="1 2">
    <name type="scientific">Phytophthora cactorum</name>
    <dbReference type="NCBI Taxonomy" id="29920"/>
    <lineage>
        <taxon>Eukaryota</taxon>
        <taxon>Sar</taxon>
        <taxon>Stramenopiles</taxon>
        <taxon>Oomycota</taxon>
        <taxon>Peronosporomycetes</taxon>
        <taxon>Peronosporales</taxon>
        <taxon>Peronosporaceae</taxon>
        <taxon>Phytophthora</taxon>
    </lineage>
</organism>
<evidence type="ECO:0000313" key="1">
    <source>
        <dbReference type="EMBL" id="KAG6949503.1"/>
    </source>
</evidence>
<protein>
    <submittedName>
        <fullName evidence="1">Uncharacterized protein</fullName>
    </submittedName>
</protein>
<gene>
    <name evidence="1" type="ORF">JG687_00014820</name>
</gene>